<dbReference type="GO" id="GO:0000160">
    <property type="term" value="P:phosphorelay signal transduction system"/>
    <property type="evidence" value="ECO:0007669"/>
    <property type="project" value="InterPro"/>
</dbReference>
<dbReference type="InterPro" id="IPR052048">
    <property type="entry name" value="ST_Response_Regulator"/>
</dbReference>
<evidence type="ECO:0000259" key="2">
    <source>
        <dbReference type="PROSITE" id="PS50110"/>
    </source>
</evidence>
<accession>H9UI10</accession>
<keyword evidence="3" id="KW-0238">DNA-binding</keyword>
<dbReference type="Gene3D" id="3.40.50.2300">
    <property type="match status" value="1"/>
</dbReference>
<dbReference type="RefSeq" id="WP_014455145.1">
    <property type="nucleotide sequence ID" value="NC_017098.1"/>
</dbReference>
<name>H9UI10_SPIAZ</name>
<organism evidence="3 4">
    <name type="scientific">Spirochaeta africana (strain ATCC 700263 / DSM 8902 / Z-7692)</name>
    <dbReference type="NCBI Taxonomy" id="889378"/>
    <lineage>
        <taxon>Bacteria</taxon>
        <taxon>Pseudomonadati</taxon>
        <taxon>Spirochaetota</taxon>
        <taxon>Spirochaetia</taxon>
        <taxon>Spirochaetales</taxon>
        <taxon>Spirochaetaceae</taxon>
        <taxon>Spirochaeta</taxon>
    </lineage>
</organism>
<reference evidence="4" key="1">
    <citation type="journal article" date="2013" name="Stand. Genomic Sci.">
        <title>Complete genome sequence of the halophilic bacterium Spirochaeta africana type strain (Z-7692(T)) from the alkaline Lake Magadi in the East African Rift.</title>
        <authorList>
            <person name="Liolos K."/>
            <person name="Abt B."/>
            <person name="Scheuner C."/>
            <person name="Teshima H."/>
            <person name="Held B."/>
            <person name="Lapidus A."/>
            <person name="Nolan M."/>
            <person name="Lucas S."/>
            <person name="Deshpande S."/>
            <person name="Cheng J.F."/>
            <person name="Tapia R."/>
            <person name="Goodwin L.A."/>
            <person name="Pitluck S."/>
            <person name="Pagani I."/>
            <person name="Ivanova N."/>
            <person name="Mavromatis K."/>
            <person name="Mikhailova N."/>
            <person name="Huntemann M."/>
            <person name="Pati A."/>
            <person name="Chen A."/>
            <person name="Palaniappan K."/>
            <person name="Land M."/>
            <person name="Rohde M."/>
            <person name="Tindall B.J."/>
            <person name="Detter J.C."/>
            <person name="Goker M."/>
            <person name="Bristow J."/>
            <person name="Eisen J.A."/>
            <person name="Markowitz V."/>
            <person name="Hugenholtz P."/>
            <person name="Woyke T."/>
            <person name="Klenk H.P."/>
            <person name="Kyrpides N.C."/>
        </authorList>
    </citation>
    <scope>NUCLEOTIDE SEQUENCE</scope>
    <source>
        <strain evidence="4">ATCC 700263 / DSM 8902 / Z-7692</strain>
    </source>
</reference>
<protein>
    <submittedName>
        <fullName evidence="3">Response regulator containing CheY-like receiver domain and AraC-type DNA-binding domain</fullName>
    </submittedName>
</protein>
<dbReference type="HOGENOM" id="CLU_000445_69_11_12"/>
<dbReference type="eggNOG" id="COG0784">
    <property type="taxonomic scope" value="Bacteria"/>
</dbReference>
<dbReference type="EMBL" id="CP003282">
    <property type="protein sequence ID" value="AFG37153.1"/>
    <property type="molecule type" value="Genomic_DNA"/>
</dbReference>
<dbReference type="SUPFAM" id="SSF52172">
    <property type="entry name" value="CheY-like"/>
    <property type="match status" value="1"/>
</dbReference>
<dbReference type="PANTHER" id="PTHR43228:SF6">
    <property type="entry name" value="RESPONSE REGULATOR RECEIVER"/>
    <property type="match status" value="1"/>
</dbReference>
<keyword evidence="4" id="KW-1185">Reference proteome</keyword>
<proteinExistence type="predicted"/>
<dbReference type="Proteomes" id="UP000007383">
    <property type="component" value="Chromosome"/>
</dbReference>
<dbReference type="AlphaFoldDB" id="H9UI10"/>
<dbReference type="OrthoDB" id="5343928at2"/>
<dbReference type="GO" id="GO:0003677">
    <property type="term" value="F:DNA binding"/>
    <property type="evidence" value="ECO:0007669"/>
    <property type="project" value="UniProtKB-KW"/>
</dbReference>
<evidence type="ECO:0000313" key="4">
    <source>
        <dbReference type="Proteomes" id="UP000007383"/>
    </source>
</evidence>
<dbReference type="InterPro" id="IPR001789">
    <property type="entry name" value="Sig_transdc_resp-reg_receiver"/>
</dbReference>
<evidence type="ECO:0000256" key="1">
    <source>
        <dbReference type="PROSITE-ProRule" id="PRU00169"/>
    </source>
</evidence>
<evidence type="ECO:0000313" key="3">
    <source>
        <dbReference type="EMBL" id="AFG37153.1"/>
    </source>
</evidence>
<dbReference type="PANTHER" id="PTHR43228">
    <property type="entry name" value="TWO-COMPONENT RESPONSE REGULATOR"/>
    <property type="match status" value="1"/>
</dbReference>
<sequence length="133" mass="14340">MGSVSGSSARPIQAMVVEDEAIIRTFISFALRSLGCRVVSEVAYGEEAVEIARSQPLDIVFMDIRLKGSMNGVETARNVVQVSDARIVFMSAYDRSKIGIDDDFPQMAGYLVKPVHSADIQQIVEAVRSGSGG</sequence>
<dbReference type="PROSITE" id="PS50110">
    <property type="entry name" value="RESPONSE_REGULATORY"/>
    <property type="match status" value="1"/>
</dbReference>
<dbReference type="Pfam" id="PF00072">
    <property type="entry name" value="Response_reg"/>
    <property type="match status" value="1"/>
</dbReference>
<dbReference type="KEGG" id="sfc:Spiaf_1066"/>
<feature type="domain" description="Response regulatory" evidence="2">
    <location>
        <begin position="13"/>
        <end position="128"/>
    </location>
</feature>
<dbReference type="PATRIC" id="fig|889378.3.peg.1067"/>
<feature type="modified residue" description="4-aspartylphosphate" evidence="1">
    <location>
        <position position="63"/>
    </location>
</feature>
<keyword evidence="1" id="KW-0597">Phosphoprotein</keyword>
<gene>
    <name evidence="3" type="ordered locus">Spiaf_1066</name>
</gene>
<dbReference type="STRING" id="889378.Spiaf_1066"/>
<dbReference type="SMART" id="SM00448">
    <property type="entry name" value="REC"/>
    <property type="match status" value="1"/>
</dbReference>
<dbReference type="InterPro" id="IPR011006">
    <property type="entry name" value="CheY-like_superfamily"/>
</dbReference>